<accession>A0A1S3JE35</accession>
<dbReference type="KEGG" id="lak:106172101"/>
<sequence>MDNKKEQELKKNLDYLCKHLITSDDFYSACNNDGLCDYATKRFIKENAKSQVQEIATFLHSMVPLGGVGLTKLVTVIKNTQQDSEQHLRQMNSEFLTEAWERHQTVIIRILLSIQLREVEARLSNNMTTAVTLHTSESGDDKKLDEKAFKKQEMVLRQKIKMQEEMIRRQYKEIAKSKEDASNFKEEIESLKVLLVQTAAKIPPPPPPEPEPEPEPEVPDSEPEMTARIQPEPEPEPVMEPEPEPEPEPQPEYADAEVGTEYVETSESEVQTEEIIKEFNSVQSQTTAKFVEIDKLQKQIDALTKKIILIKNQELPFRPKPEAANRFPIAALPGRSFEMPSQEQHAQLGNLGSHTDRPNLIQSNNKMRQAKSAHPVRSKPFLPLCTPQTTERHKMTRRVSEIGAVISLEKFTFNFPPGAMKTEATVGTAEYQPTMLQVEELAHGEMFDQIRPGRRFTISSNPDTEVKEIIVTTTIPSNPEFAQSQNESLVLHKSRNRRRRMSDGDIEPFEDVTDKCHSQMSDSNKVEYTIQDFGDYQEYWVVQMEKDKETIRKLRKKLKNLRNLGVCMCDFSAFLPQEIPVRTLTIVCSNQEVEKMAPLLRKYHQALLNCGYQAGRLCLHHEDALIFKDDNNAELLYCNIDMQRVRGKGQEFKVTLEKGILPKSIQIDRVTNGTQMTAAVLEIATNKRSFHGRSSTT</sequence>
<proteinExistence type="predicted"/>
<evidence type="ECO:0000256" key="1">
    <source>
        <dbReference type="SAM" id="Coils"/>
    </source>
</evidence>
<feature type="compositionally biased region" description="Acidic residues" evidence="2">
    <location>
        <begin position="210"/>
        <end position="223"/>
    </location>
</feature>
<dbReference type="RefSeq" id="XP_013408149.1">
    <property type="nucleotide sequence ID" value="XM_013552695.1"/>
</dbReference>
<protein>
    <submittedName>
        <fullName evidence="4">Uncharacterized protein LOC106172101</fullName>
    </submittedName>
</protein>
<dbReference type="InParanoid" id="A0A1S3JE35"/>
<keyword evidence="1" id="KW-0175">Coiled coil</keyword>
<feature type="coiled-coil region" evidence="1">
    <location>
        <begin position="167"/>
        <end position="194"/>
    </location>
</feature>
<dbReference type="GeneID" id="106172101"/>
<dbReference type="STRING" id="7574.A0A1S3JE35"/>
<feature type="compositionally biased region" description="Acidic residues" evidence="2">
    <location>
        <begin position="233"/>
        <end position="249"/>
    </location>
</feature>
<organism evidence="3 4">
    <name type="scientific">Lingula anatina</name>
    <name type="common">Brachiopod</name>
    <name type="synonym">Lingula unguis</name>
    <dbReference type="NCBI Taxonomy" id="7574"/>
    <lineage>
        <taxon>Eukaryota</taxon>
        <taxon>Metazoa</taxon>
        <taxon>Spiralia</taxon>
        <taxon>Lophotrochozoa</taxon>
        <taxon>Brachiopoda</taxon>
        <taxon>Linguliformea</taxon>
        <taxon>Lingulata</taxon>
        <taxon>Lingulida</taxon>
        <taxon>Linguloidea</taxon>
        <taxon>Lingulidae</taxon>
        <taxon>Lingula</taxon>
    </lineage>
</organism>
<evidence type="ECO:0000313" key="4">
    <source>
        <dbReference type="RefSeq" id="XP_013408149.1"/>
    </source>
</evidence>
<feature type="region of interest" description="Disordered" evidence="2">
    <location>
        <begin position="200"/>
        <end position="271"/>
    </location>
</feature>
<evidence type="ECO:0000313" key="3">
    <source>
        <dbReference type="Proteomes" id="UP000085678"/>
    </source>
</evidence>
<dbReference type="AlphaFoldDB" id="A0A1S3JE35"/>
<name>A0A1S3JE35_LINAN</name>
<keyword evidence="3" id="KW-1185">Reference proteome</keyword>
<reference evidence="4" key="1">
    <citation type="submission" date="2025-08" db="UniProtKB">
        <authorList>
            <consortium name="RefSeq"/>
        </authorList>
    </citation>
    <scope>IDENTIFICATION</scope>
    <source>
        <tissue evidence="4">Gonads</tissue>
    </source>
</reference>
<evidence type="ECO:0000256" key="2">
    <source>
        <dbReference type="SAM" id="MobiDB-lite"/>
    </source>
</evidence>
<gene>
    <name evidence="4" type="primary">LOC106172101</name>
</gene>
<dbReference type="Proteomes" id="UP000085678">
    <property type="component" value="Unplaced"/>
</dbReference>